<evidence type="ECO:0000256" key="2">
    <source>
        <dbReference type="ARBA" id="ARBA00004123"/>
    </source>
</evidence>
<feature type="compositionally biased region" description="Basic and acidic residues" evidence="9">
    <location>
        <begin position="230"/>
        <end position="242"/>
    </location>
</feature>
<dbReference type="Gramene" id="Pp3c2_260V3.4">
    <property type="protein sequence ID" value="Pp3c2_260V3.4"/>
    <property type="gene ID" value="Pp3c2_260"/>
</dbReference>
<dbReference type="SMART" id="SM00525">
    <property type="entry name" value="FES"/>
    <property type="match status" value="1"/>
</dbReference>
<dbReference type="Pfam" id="PF15628">
    <property type="entry name" value="RRM_DME"/>
    <property type="match status" value="1"/>
</dbReference>
<dbReference type="RefSeq" id="XP_024361195.1">
    <property type="nucleotide sequence ID" value="XM_024505427.2"/>
</dbReference>
<dbReference type="InterPro" id="IPR011257">
    <property type="entry name" value="DNA_glycosylase"/>
</dbReference>
<evidence type="ECO:0000259" key="10">
    <source>
        <dbReference type="SMART" id="SM00478"/>
    </source>
</evidence>
<feature type="region of interest" description="Disordered" evidence="9">
    <location>
        <begin position="230"/>
        <end position="263"/>
    </location>
</feature>
<dbReference type="GO" id="GO:0005634">
    <property type="term" value="C:nucleus"/>
    <property type="evidence" value="ECO:0007669"/>
    <property type="project" value="UniProtKB-SubCell"/>
</dbReference>
<feature type="compositionally biased region" description="Basic residues" evidence="9">
    <location>
        <begin position="1877"/>
        <end position="1891"/>
    </location>
</feature>
<proteinExistence type="inferred from homology"/>
<evidence type="ECO:0000313" key="13">
    <source>
        <dbReference type="Proteomes" id="UP000006727"/>
    </source>
</evidence>
<reference evidence="11 13" key="1">
    <citation type="journal article" date="2008" name="Science">
        <title>The Physcomitrella genome reveals evolutionary insights into the conquest of land by plants.</title>
        <authorList>
            <person name="Rensing S."/>
            <person name="Lang D."/>
            <person name="Zimmer A."/>
            <person name="Terry A."/>
            <person name="Salamov A."/>
            <person name="Shapiro H."/>
            <person name="Nishiyama T."/>
            <person name="Perroud P.-F."/>
            <person name="Lindquist E."/>
            <person name="Kamisugi Y."/>
            <person name="Tanahashi T."/>
            <person name="Sakakibara K."/>
            <person name="Fujita T."/>
            <person name="Oishi K."/>
            <person name="Shin-I T."/>
            <person name="Kuroki Y."/>
            <person name="Toyoda A."/>
            <person name="Suzuki Y."/>
            <person name="Hashimoto A."/>
            <person name="Yamaguchi K."/>
            <person name="Sugano A."/>
            <person name="Kohara Y."/>
            <person name="Fujiyama A."/>
            <person name="Anterola A."/>
            <person name="Aoki S."/>
            <person name="Ashton N."/>
            <person name="Barbazuk W.B."/>
            <person name="Barker E."/>
            <person name="Bennetzen J."/>
            <person name="Bezanilla M."/>
            <person name="Blankenship R."/>
            <person name="Cho S.H."/>
            <person name="Dutcher S."/>
            <person name="Estelle M."/>
            <person name="Fawcett J.A."/>
            <person name="Gundlach H."/>
            <person name="Hanada K."/>
            <person name="Heyl A."/>
            <person name="Hicks K.A."/>
            <person name="Hugh J."/>
            <person name="Lohr M."/>
            <person name="Mayer K."/>
            <person name="Melkozernov A."/>
            <person name="Murata T."/>
            <person name="Nelson D."/>
            <person name="Pils B."/>
            <person name="Prigge M."/>
            <person name="Reiss B."/>
            <person name="Renner T."/>
            <person name="Rombauts S."/>
            <person name="Rushton P."/>
            <person name="Sanderfoot A."/>
            <person name="Schween G."/>
            <person name="Shiu S.-H."/>
            <person name="Stueber K."/>
            <person name="Theodoulou F.L."/>
            <person name="Tu H."/>
            <person name="Van de Peer Y."/>
            <person name="Verrier P.J."/>
            <person name="Waters E."/>
            <person name="Wood A."/>
            <person name="Yang L."/>
            <person name="Cove D."/>
            <person name="Cuming A."/>
            <person name="Hasebe M."/>
            <person name="Lucas S."/>
            <person name="Mishler D.B."/>
            <person name="Reski R."/>
            <person name="Grigoriev I."/>
            <person name="Quatrano R.S."/>
            <person name="Boore J.L."/>
        </authorList>
    </citation>
    <scope>NUCLEOTIDE SEQUENCE [LARGE SCALE GENOMIC DNA]</scope>
    <source>
        <strain evidence="12 13">cv. Gransden 2004</strain>
    </source>
</reference>
<feature type="domain" description="HhH-GPD" evidence="10">
    <location>
        <begin position="1286"/>
        <end position="1445"/>
    </location>
</feature>
<dbReference type="InterPro" id="IPR023170">
    <property type="entry name" value="HhH_base_excis_C"/>
</dbReference>
<dbReference type="GO" id="GO:0019104">
    <property type="term" value="F:DNA N-glycosylase activity"/>
    <property type="evidence" value="ECO:0007669"/>
    <property type="project" value="InterPro"/>
</dbReference>
<keyword evidence="7" id="KW-0238">DNA-binding</keyword>
<dbReference type="GeneID" id="112275227"/>
<keyword evidence="6" id="KW-0411">Iron-sulfur</keyword>
<accession>A0A2K1KZJ9</accession>
<protein>
    <recommendedName>
        <fullName evidence="10">HhH-GPD domain-containing protein</fullName>
    </recommendedName>
</protein>
<keyword evidence="13" id="KW-1185">Reference proteome</keyword>
<dbReference type="EMBL" id="ABEU02000002">
    <property type="protein sequence ID" value="PNR59196.1"/>
    <property type="molecule type" value="Genomic_DNA"/>
</dbReference>
<dbReference type="PANTHER" id="PTHR46213:SF13">
    <property type="entry name" value="DEMETER-LIKE PROTEIN 2-RELATED"/>
    <property type="match status" value="1"/>
</dbReference>
<evidence type="ECO:0000256" key="4">
    <source>
        <dbReference type="ARBA" id="ARBA00022723"/>
    </source>
</evidence>
<dbReference type="GO" id="GO:0046872">
    <property type="term" value="F:metal ion binding"/>
    <property type="evidence" value="ECO:0007669"/>
    <property type="project" value="UniProtKB-KW"/>
</dbReference>
<evidence type="ECO:0000256" key="6">
    <source>
        <dbReference type="ARBA" id="ARBA00023014"/>
    </source>
</evidence>
<feature type="region of interest" description="Disordered" evidence="9">
    <location>
        <begin position="193"/>
        <end position="215"/>
    </location>
</feature>
<dbReference type="InterPro" id="IPR028925">
    <property type="entry name" value="RRM_DME"/>
</dbReference>
<evidence type="ECO:0000256" key="7">
    <source>
        <dbReference type="ARBA" id="ARBA00023125"/>
    </source>
</evidence>
<evidence type="ECO:0000256" key="5">
    <source>
        <dbReference type="ARBA" id="ARBA00023004"/>
    </source>
</evidence>
<dbReference type="GO" id="GO:0006284">
    <property type="term" value="P:base-excision repair"/>
    <property type="evidence" value="ECO:0007669"/>
    <property type="project" value="InterPro"/>
</dbReference>
<dbReference type="InterPro" id="IPR044811">
    <property type="entry name" value="DME/ROS1"/>
</dbReference>
<keyword evidence="8" id="KW-0539">Nucleus</keyword>
<evidence type="ECO:0000256" key="8">
    <source>
        <dbReference type="ARBA" id="ARBA00023242"/>
    </source>
</evidence>
<evidence type="ECO:0000256" key="9">
    <source>
        <dbReference type="SAM" id="MobiDB-lite"/>
    </source>
</evidence>
<dbReference type="SMART" id="SM00478">
    <property type="entry name" value="ENDO3c"/>
    <property type="match status" value="1"/>
</dbReference>
<comment type="cofactor">
    <cofactor evidence="1">
        <name>[4Fe-4S] cluster</name>
        <dbReference type="ChEBI" id="CHEBI:49883"/>
    </cofactor>
</comment>
<evidence type="ECO:0000256" key="3">
    <source>
        <dbReference type="ARBA" id="ARBA00005646"/>
    </source>
</evidence>
<dbReference type="CDD" id="cd00056">
    <property type="entry name" value="ENDO3c"/>
    <property type="match status" value="1"/>
</dbReference>
<dbReference type="EnsemblPlants" id="Pp3c2_260V3.1">
    <property type="protein sequence ID" value="Pp3c2_260V3.1"/>
    <property type="gene ID" value="Pp3c2_260"/>
</dbReference>
<feature type="compositionally biased region" description="Basic and acidic residues" evidence="9">
    <location>
        <begin position="497"/>
        <end position="512"/>
    </location>
</feature>
<dbReference type="Gramene" id="Pp3c2_260V3.1">
    <property type="protein sequence ID" value="Pp3c2_260V3.1"/>
    <property type="gene ID" value="Pp3c2_260"/>
</dbReference>
<dbReference type="InterPro" id="IPR003265">
    <property type="entry name" value="HhH-GPD_domain"/>
</dbReference>
<feature type="compositionally biased region" description="Basic residues" evidence="9">
    <location>
        <begin position="459"/>
        <end position="476"/>
    </location>
</feature>
<dbReference type="PANTHER" id="PTHR46213">
    <property type="entry name" value="TRANSCRIPTIONAL ACTIVATOR DEMETER"/>
    <property type="match status" value="1"/>
</dbReference>
<dbReference type="Proteomes" id="UP000006727">
    <property type="component" value="Chromosome 2"/>
</dbReference>
<comment type="subcellular location">
    <subcellularLocation>
        <location evidence="2">Nucleus</location>
    </subcellularLocation>
</comment>
<keyword evidence="5" id="KW-0408">Iron</keyword>
<dbReference type="EnsemblPlants" id="Pp3c2_260V3.4">
    <property type="protein sequence ID" value="Pp3c2_260V3.4"/>
    <property type="gene ID" value="Pp3c2_260"/>
</dbReference>
<reference evidence="11 13" key="2">
    <citation type="journal article" date="2018" name="Plant J.">
        <title>The Physcomitrella patens chromosome-scale assembly reveals moss genome structure and evolution.</title>
        <authorList>
            <person name="Lang D."/>
            <person name="Ullrich K.K."/>
            <person name="Murat F."/>
            <person name="Fuchs J."/>
            <person name="Jenkins J."/>
            <person name="Haas F.B."/>
            <person name="Piednoel M."/>
            <person name="Gundlach H."/>
            <person name="Van Bel M."/>
            <person name="Meyberg R."/>
            <person name="Vives C."/>
            <person name="Morata J."/>
            <person name="Symeonidi A."/>
            <person name="Hiss M."/>
            <person name="Muchero W."/>
            <person name="Kamisugi Y."/>
            <person name="Saleh O."/>
            <person name="Blanc G."/>
            <person name="Decker E.L."/>
            <person name="van Gessel N."/>
            <person name="Grimwood J."/>
            <person name="Hayes R.D."/>
            <person name="Graham S.W."/>
            <person name="Gunter L.E."/>
            <person name="McDaniel S.F."/>
            <person name="Hoernstein S.N.W."/>
            <person name="Larsson A."/>
            <person name="Li F.W."/>
            <person name="Perroud P.F."/>
            <person name="Phillips J."/>
            <person name="Ranjan P."/>
            <person name="Rokshar D.S."/>
            <person name="Rothfels C.J."/>
            <person name="Schneider L."/>
            <person name="Shu S."/>
            <person name="Stevenson D.W."/>
            <person name="Thummler F."/>
            <person name="Tillich M."/>
            <person name="Villarreal Aguilar J.C."/>
            <person name="Widiez T."/>
            <person name="Wong G.K."/>
            <person name="Wymore A."/>
            <person name="Zhang Y."/>
            <person name="Zimmer A.D."/>
            <person name="Quatrano R.S."/>
            <person name="Mayer K.F.X."/>
            <person name="Goodstein D."/>
            <person name="Casacuberta J.M."/>
            <person name="Vandepoele K."/>
            <person name="Reski R."/>
            <person name="Cuming A.C."/>
            <person name="Tuskan G.A."/>
            <person name="Maumus F."/>
            <person name="Salse J."/>
            <person name="Schmutz J."/>
            <person name="Rensing S.A."/>
        </authorList>
    </citation>
    <scope>NUCLEOTIDE SEQUENCE [LARGE SCALE GENOMIC DNA]</scope>
    <source>
        <strain evidence="12 13">cv. Gransden 2004</strain>
    </source>
</reference>
<dbReference type="InterPro" id="IPR003651">
    <property type="entry name" value="Endonuclease3_FeS-loop_motif"/>
</dbReference>
<name>A0A2K1KZJ9_PHYPA</name>
<dbReference type="Gene3D" id="1.10.1670.10">
    <property type="entry name" value="Helix-hairpin-Helix base-excision DNA repair enzymes (C-terminal)"/>
    <property type="match status" value="1"/>
</dbReference>
<feature type="region of interest" description="Disordered" evidence="9">
    <location>
        <begin position="1871"/>
        <end position="1891"/>
    </location>
</feature>
<feature type="compositionally biased region" description="Polar residues" evidence="9">
    <location>
        <begin position="1149"/>
        <end position="1160"/>
    </location>
</feature>
<dbReference type="GO" id="GO:0051539">
    <property type="term" value="F:4 iron, 4 sulfur cluster binding"/>
    <property type="evidence" value="ECO:0007669"/>
    <property type="project" value="InterPro"/>
</dbReference>
<gene>
    <name evidence="12" type="primary">LOC112275227</name>
    <name evidence="11" type="ORF">PHYPA_001987</name>
</gene>
<evidence type="ECO:0000256" key="1">
    <source>
        <dbReference type="ARBA" id="ARBA00001966"/>
    </source>
</evidence>
<feature type="compositionally biased region" description="Acidic residues" evidence="9">
    <location>
        <begin position="676"/>
        <end position="691"/>
    </location>
</feature>
<feature type="region of interest" description="Disordered" evidence="9">
    <location>
        <begin position="672"/>
        <end position="704"/>
    </location>
</feature>
<comment type="similarity">
    <text evidence="3">Belongs to the DNA glycosylase family. DEMETER subfamily.</text>
</comment>
<evidence type="ECO:0000313" key="11">
    <source>
        <dbReference type="EMBL" id="PNR59196.1"/>
    </source>
</evidence>
<dbReference type="GO" id="GO:0141166">
    <property type="term" value="P:chromosomal 5-methylcytosine DNA demethylation pathway"/>
    <property type="evidence" value="ECO:0007669"/>
    <property type="project" value="InterPro"/>
</dbReference>
<reference evidence="12" key="3">
    <citation type="submission" date="2020-12" db="UniProtKB">
        <authorList>
            <consortium name="EnsemblPlants"/>
        </authorList>
    </citation>
    <scope>IDENTIFICATION</scope>
</reference>
<feature type="region of interest" description="Disordered" evidence="9">
    <location>
        <begin position="459"/>
        <end position="526"/>
    </location>
</feature>
<organism evidence="11">
    <name type="scientific">Physcomitrium patens</name>
    <name type="common">Spreading-leaved earth moss</name>
    <name type="synonym">Physcomitrella patens</name>
    <dbReference type="NCBI Taxonomy" id="3218"/>
    <lineage>
        <taxon>Eukaryota</taxon>
        <taxon>Viridiplantae</taxon>
        <taxon>Streptophyta</taxon>
        <taxon>Embryophyta</taxon>
        <taxon>Bryophyta</taxon>
        <taxon>Bryophytina</taxon>
        <taxon>Bryopsida</taxon>
        <taxon>Funariidae</taxon>
        <taxon>Funariales</taxon>
        <taxon>Funariaceae</taxon>
        <taxon>Physcomitrium</taxon>
    </lineage>
</organism>
<dbReference type="GO" id="GO:0035514">
    <property type="term" value="F:DNA demethylase activity"/>
    <property type="evidence" value="ECO:0007669"/>
    <property type="project" value="InterPro"/>
</dbReference>
<dbReference type="SUPFAM" id="SSF48150">
    <property type="entry name" value="DNA-glycosylase"/>
    <property type="match status" value="1"/>
</dbReference>
<evidence type="ECO:0000313" key="12">
    <source>
        <dbReference type="EnsemblPlants" id="Pp3c2_260V3.1"/>
    </source>
</evidence>
<dbReference type="GO" id="GO:0003677">
    <property type="term" value="F:DNA binding"/>
    <property type="evidence" value="ECO:0007669"/>
    <property type="project" value="UniProtKB-KW"/>
</dbReference>
<feature type="region of interest" description="Disordered" evidence="9">
    <location>
        <begin position="1149"/>
        <end position="1188"/>
    </location>
</feature>
<dbReference type="PaxDb" id="3218-PP1S226_20V6.2"/>
<keyword evidence="4" id="KW-0479">Metal-binding</keyword>
<sequence length="1891" mass="211224">MFGRRSCHVTAHASDGLVHELQLQQRFGHSFESMPYQVALLMGLTRRRKRRNHVCSATVATERNKKILTPVPLIRKDHSWGGKKLRKKPNAPAFLAATHQAAIAGKSPIFAEAFAGSSLEKEGARTESWIAGEEQLKCYSRRKFRQLRVPAEAPPSEEVCEENACQENACQENVRIENFSAGFCEDFGQFDCEEHPKSPPLSTTSKLTGLRSIRRRRDKPLRSLPQILKEIIREDGRKKDTPPDPQIRRPQRRRRENPRYSKDCFRSTDTAEYDWDIFYPELPFEHVFLHGSGMQLGEVETITNSEDGNSSDISAHVEKPVPLKSQFRDSRRTRKARKIFGDGPLLATPIPDVVHVLQSRPAVPVQPPEVDEVFIAPQTPDPPQESNGECEVDRNLSLQNESALDEDSCWTPSKCDVARKVHTRLQVSRSRQGDNDRTQLHLVVELSGSPTIKSVKVKKKRIRPRVKQPKKVKISKSPKIPKISKASKRNNAFPRGTLEHNDATANPKEAKALRKPPRTNERVFSSSPVDSTLIPVVEVPNIDRLVDEALVNYYASNEGEICTQLPMVEASRGTSNRHECTVDIEKNCAQPATAQVGESNLGLNNQSASKIATEEIPVGSDDQQTLNRPVIRCIPNFGDVPVLSGSWMEEDPPSTPRANALIVHPANVLNSPSFPLEEESCEDSLDSEDEQTGPSSKRRKGPILTRRTRRSLLPVVEAELNDLAPLRIAAPVTPPHFSILEISETQKKQHVWALCQNQQYSEDPMGLVKKLTTGAPKHLLEAETCELVKDDVEKIFVPEDTPIQKVYSRRRTAVHFPQPLNSREFAAEDELQLVVYGQKSNEMVSYRGMRPKVKCKPKVFLDEVTIKTFERLLLQGGEASDADRTDENWAEQRQLWGGRAHSFNAVMRDVQGDRTFSKWGGSVLDSVVGVFLTQNVSDFLSSNAFMELCARFPVRRDATTGSCVASKEQSLLSKEMSRECPVETPDPYLTRALHPRAEGSAAGIDELQQKTAGAQDDSGQVITEVCVAETPDTLLKKPQEAKDILVDLPTRDDGHRDLDISDPYSLSDGHGGIEALSRSIAIDNLAVALETVHIQSSAVPKDCCSFMKMTTTNVRAPDEHVTDDADYASRPQATKIVSEMPGDNRVQESIGTEAGTQGPTQDVGEKRHSSEQGCLVGNDEKSDTRKPFSRGYSVLQDKFKLSLEEDLTPDRSEKLLATALRHILGKSITAREAAVVKEPLKIEKRRKLKSSKNARHVSKISVKELTGGQRATYEHGFNYKLNAEMKTTWEALRAKVLSDNFEKDYSISDSVDWEAVRLADVAVVADLIKERGMNNILSGRIKSLLDRIYRDQDGSLDLEWIRKLSPIDSQNFLINVRGLGIKSVECIRLLTLHHPSFPVDTNVGRILVRLGWVPLEPLPEKIRLHLLEMYPVQEQIQKYIWPRLCTLDQQTLYEFHYQLITFGKVFCTKSKPNCSACPMRGQCKHFESAVSSSRPLLQGSERASNHSMQQIVPLIPRHSMQHVEETPSLLTSGEADGPYRGACIPIIEEPCSPEPDCVQDIEDVGIIANYNNNFALQESNRNAKLSTSDNVAVSGICGDGMYMHLSSNDTLTQNICLGEEKEAGEDGDDSEEICCKRVALKAALHEAEVTITEECVPQLVSQELAYPPSQELILLPPYAASFPAPLLKSVQRLRTIHYVYELPDHHPLLHQAKMDKRDSDDPCLYLLAIWNADEVPAAMPKISDDDASNPFASCNSGQEVPGTILVPCRTANKGSFPLNGTYFQVNEVFADHASSHDPLRVSRTLMWNLKRKFVYFGTSVTSIFRDMSQGEIQCCFKKGYVCVRAFDQATRKPKPLAPRLHQSAAKIVAARAGAQRSGRRASTSRHIKIHE</sequence>